<dbReference type="Gene3D" id="3.40.50.10840">
    <property type="entry name" value="Putative sugar-binding, N-terminal domain"/>
    <property type="match status" value="1"/>
</dbReference>
<evidence type="ECO:0000256" key="1">
    <source>
        <dbReference type="ARBA" id="ARBA00005715"/>
    </source>
</evidence>
<evidence type="ECO:0000313" key="10">
    <source>
        <dbReference type="Proteomes" id="UP001142462"/>
    </source>
</evidence>
<dbReference type="RefSeq" id="WP_271173410.1">
    <property type="nucleotide sequence ID" value="NZ_BSEJ01000008.1"/>
</dbReference>
<evidence type="ECO:0000256" key="4">
    <source>
        <dbReference type="ARBA" id="ARBA00022777"/>
    </source>
</evidence>
<protein>
    <recommendedName>
        <fullName evidence="11">Hrp-dependent type III effector protein</fullName>
    </recommendedName>
</protein>
<dbReference type="InterPro" id="IPR031475">
    <property type="entry name" value="NBD_C"/>
</dbReference>
<sequence>MPRPVIVLDDDPTGTQTIRGVPVLTRTDPDDLRWAFDQGGEGFFILTNTRSLGPAEAAERVAGVAAAVRGVAAELGVDPVFMARGDSTLRGHFPLETDVLAASEPRPVDAVLLVPAYIDAGRITVDGVHLVVGPDGTRTPVGETEFARDATFGFRESALPRWVEEQTGGRVRASDVAQIRLSDIREGGPDRVRAILDEARDGRVVAVDAEHDADLRVVAEAVQSAEADGRRLVYRSGPSFVRARLGQRASSPVADHELAAPEGGAPGGLVVVGSHVAMTTRQLERLVADRELPIVELDAARPSDAAHRRALADAIVAALERGTVVFRTSRALRRDADAEGSLAIAREVSAAVVDVVREVLARRQPAFLVAKGGITSSDVATEALGMSRAEVVGTVLPGIVSVWRPVDGRAPGLPYVVFAGNVGGDDGLVRVVDRLEQATARTGRRSAD</sequence>
<dbReference type="Proteomes" id="UP001142462">
    <property type="component" value="Unassembled WGS sequence"/>
</dbReference>
<dbReference type="InterPro" id="IPR037051">
    <property type="entry name" value="4-carb_acid_sugar_kinase_N_sf"/>
</dbReference>
<evidence type="ECO:0000256" key="6">
    <source>
        <dbReference type="ARBA" id="ARBA00023277"/>
    </source>
</evidence>
<dbReference type="SUPFAM" id="SSF142764">
    <property type="entry name" value="YgbK-like"/>
    <property type="match status" value="1"/>
</dbReference>
<keyword evidence="4" id="KW-0418">Kinase</keyword>
<dbReference type="InterPro" id="IPR042213">
    <property type="entry name" value="NBD_C_sf"/>
</dbReference>
<keyword evidence="5" id="KW-0067">ATP-binding</keyword>
<gene>
    <name evidence="9" type="ORF">GCM10017576_18290</name>
</gene>
<dbReference type="Pfam" id="PF17042">
    <property type="entry name" value="NBD_C"/>
    <property type="match status" value="1"/>
</dbReference>
<reference evidence="9" key="2">
    <citation type="submission" date="2023-01" db="EMBL/GenBank/DDBJ databases">
        <authorList>
            <person name="Sun Q."/>
            <person name="Evtushenko L."/>
        </authorList>
    </citation>
    <scope>NUCLEOTIDE SEQUENCE</scope>
    <source>
        <strain evidence="9">VKM Ac-1020</strain>
    </source>
</reference>
<keyword evidence="3" id="KW-0547">Nucleotide-binding</keyword>
<keyword evidence="2" id="KW-0808">Transferase</keyword>
<evidence type="ECO:0000256" key="5">
    <source>
        <dbReference type="ARBA" id="ARBA00022840"/>
    </source>
</evidence>
<dbReference type="EMBL" id="BSEJ01000008">
    <property type="protein sequence ID" value="GLJ61699.1"/>
    <property type="molecule type" value="Genomic_DNA"/>
</dbReference>
<evidence type="ECO:0000313" key="9">
    <source>
        <dbReference type="EMBL" id="GLJ61699.1"/>
    </source>
</evidence>
<dbReference type="GO" id="GO:0005524">
    <property type="term" value="F:ATP binding"/>
    <property type="evidence" value="ECO:0007669"/>
    <property type="project" value="UniProtKB-KW"/>
</dbReference>
<dbReference type="Pfam" id="PF07005">
    <property type="entry name" value="SBD_N"/>
    <property type="match status" value="1"/>
</dbReference>
<evidence type="ECO:0000259" key="8">
    <source>
        <dbReference type="Pfam" id="PF17042"/>
    </source>
</evidence>
<proteinExistence type="inferred from homology"/>
<evidence type="ECO:0000256" key="2">
    <source>
        <dbReference type="ARBA" id="ARBA00022679"/>
    </source>
</evidence>
<reference evidence="9" key="1">
    <citation type="journal article" date="2014" name="Int. J. Syst. Evol. Microbiol.">
        <title>Complete genome sequence of Corynebacterium casei LMG S-19264T (=DSM 44701T), isolated from a smear-ripened cheese.</title>
        <authorList>
            <consortium name="US DOE Joint Genome Institute (JGI-PGF)"/>
            <person name="Walter F."/>
            <person name="Albersmeier A."/>
            <person name="Kalinowski J."/>
            <person name="Ruckert C."/>
        </authorList>
    </citation>
    <scope>NUCLEOTIDE SEQUENCE</scope>
    <source>
        <strain evidence="9">VKM Ac-1020</strain>
    </source>
</reference>
<dbReference type="Gene3D" id="3.40.980.20">
    <property type="entry name" value="Four-carbon acid sugar kinase, nucleotide binding domain"/>
    <property type="match status" value="1"/>
</dbReference>
<comment type="caution">
    <text evidence="9">The sequence shown here is derived from an EMBL/GenBank/DDBJ whole genome shotgun (WGS) entry which is preliminary data.</text>
</comment>
<organism evidence="9 10">
    <name type="scientific">Microbacterium barkeri</name>
    <dbReference type="NCBI Taxonomy" id="33917"/>
    <lineage>
        <taxon>Bacteria</taxon>
        <taxon>Bacillati</taxon>
        <taxon>Actinomycetota</taxon>
        <taxon>Actinomycetes</taxon>
        <taxon>Micrococcales</taxon>
        <taxon>Microbacteriaceae</taxon>
        <taxon>Microbacterium</taxon>
    </lineage>
</organism>
<dbReference type="GO" id="GO:0016301">
    <property type="term" value="F:kinase activity"/>
    <property type="evidence" value="ECO:0007669"/>
    <property type="project" value="UniProtKB-KW"/>
</dbReference>
<evidence type="ECO:0000256" key="3">
    <source>
        <dbReference type="ARBA" id="ARBA00022741"/>
    </source>
</evidence>
<accession>A0A9W6H473</accession>
<comment type="similarity">
    <text evidence="1">Belongs to the four-carbon acid sugar kinase family.</text>
</comment>
<keyword evidence="10" id="KW-1185">Reference proteome</keyword>
<keyword evidence="6" id="KW-0119">Carbohydrate metabolism</keyword>
<dbReference type="AlphaFoldDB" id="A0A9W6H473"/>
<name>A0A9W6H473_9MICO</name>
<dbReference type="InterPro" id="IPR010737">
    <property type="entry name" value="4-carb_acid_sugar_kinase_N"/>
</dbReference>
<evidence type="ECO:0008006" key="11">
    <source>
        <dbReference type="Google" id="ProtNLM"/>
    </source>
</evidence>
<evidence type="ECO:0000259" key="7">
    <source>
        <dbReference type="Pfam" id="PF07005"/>
    </source>
</evidence>
<feature type="domain" description="Four-carbon acid sugar kinase nucleotide binding" evidence="8">
    <location>
        <begin position="269"/>
        <end position="428"/>
    </location>
</feature>
<feature type="domain" description="Four-carbon acid sugar kinase N-terminal" evidence="7">
    <location>
        <begin position="6"/>
        <end position="243"/>
    </location>
</feature>